<reference evidence="1 2" key="1">
    <citation type="journal article" date="2024" name="G3 (Bethesda)">
        <title>Genome assembly of Hibiscus sabdariffa L. provides insights into metabolisms of medicinal natural products.</title>
        <authorList>
            <person name="Kim T."/>
        </authorList>
    </citation>
    <scope>NUCLEOTIDE SEQUENCE [LARGE SCALE GENOMIC DNA]</scope>
    <source>
        <strain evidence="1">TK-2024</strain>
        <tissue evidence="1">Old leaves</tissue>
    </source>
</reference>
<organism evidence="1 2">
    <name type="scientific">Hibiscus sabdariffa</name>
    <name type="common">roselle</name>
    <dbReference type="NCBI Taxonomy" id="183260"/>
    <lineage>
        <taxon>Eukaryota</taxon>
        <taxon>Viridiplantae</taxon>
        <taxon>Streptophyta</taxon>
        <taxon>Embryophyta</taxon>
        <taxon>Tracheophyta</taxon>
        <taxon>Spermatophyta</taxon>
        <taxon>Magnoliopsida</taxon>
        <taxon>eudicotyledons</taxon>
        <taxon>Gunneridae</taxon>
        <taxon>Pentapetalae</taxon>
        <taxon>rosids</taxon>
        <taxon>malvids</taxon>
        <taxon>Malvales</taxon>
        <taxon>Malvaceae</taxon>
        <taxon>Malvoideae</taxon>
        <taxon>Hibiscus</taxon>
    </lineage>
</organism>
<comment type="caution">
    <text evidence="1">The sequence shown here is derived from an EMBL/GenBank/DDBJ whole genome shotgun (WGS) entry which is preliminary data.</text>
</comment>
<dbReference type="EMBL" id="JBBPBN010000016">
    <property type="protein sequence ID" value="KAK9021921.1"/>
    <property type="molecule type" value="Genomic_DNA"/>
</dbReference>
<proteinExistence type="predicted"/>
<protein>
    <submittedName>
        <fullName evidence="1">Uncharacterized protein</fullName>
    </submittedName>
</protein>
<evidence type="ECO:0000313" key="1">
    <source>
        <dbReference type="EMBL" id="KAK9021921.1"/>
    </source>
</evidence>
<gene>
    <name evidence="1" type="ORF">V6N11_011884</name>
</gene>
<name>A0ABR2SAD3_9ROSI</name>
<dbReference type="Proteomes" id="UP001396334">
    <property type="component" value="Unassembled WGS sequence"/>
</dbReference>
<accession>A0ABR2SAD3</accession>
<evidence type="ECO:0000313" key="2">
    <source>
        <dbReference type="Proteomes" id="UP001396334"/>
    </source>
</evidence>
<keyword evidence="2" id="KW-1185">Reference proteome</keyword>
<sequence>MSQKATSSPRSAFLSISSNTKAKGFNFQHHKIKTVPLLHNQTAGVKLARCGGHAGVADKDVFVLQCVERESDENIMVLIRQEWTVWRTRQYGELCSSLRF</sequence>